<reference evidence="1" key="1">
    <citation type="journal article" date="2021" name="Proc. Natl. Acad. Sci. U.S.A.">
        <title>A Catalog of Tens of Thousands of Viruses from Human Metagenomes Reveals Hidden Associations with Chronic Diseases.</title>
        <authorList>
            <person name="Tisza M.J."/>
            <person name="Buck C.B."/>
        </authorList>
    </citation>
    <scope>NUCLEOTIDE SEQUENCE</scope>
    <source>
        <strain evidence="1">Ctjdk2</strain>
    </source>
</reference>
<protein>
    <submittedName>
        <fullName evidence="1">Uncharacterized protein</fullName>
    </submittedName>
</protein>
<proteinExistence type="predicted"/>
<sequence length="64" mass="7076">MLTYKNLYCSLVRSMSEAIDLCDEGKSILAREGLKKALLDAEDQVISHDIIPDEPISSSHPAED</sequence>
<accession>A0A8S5UL64</accession>
<name>A0A8S5UL64_9CAUD</name>
<dbReference type="EMBL" id="BK016103">
    <property type="protein sequence ID" value="DAF95130.1"/>
    <property type="molecule type" value="Genomic_DNA"/>
</dbReference>
<organism evidence="1">
    <name type="scientific">Siphoviridae sp. ctjdk2</name>
    <dbReference type="NCBI Taxonomy" id="2825635"/>
    <lineage>
        <taxon>Viruses</taxon>
        <taxon>Duplodnaviria</taxon>
        <taxon>Heunggongvirae</taxon>
        <taxon>Uroviricota</taxon>
        <taxon>Caudoviricetes</taxon>
    </lineage>
</organism>
<evidence type="ECO:0000313" key="1">
    <source>
        <dbReference type="EMBL" id="DAF95130.1"/>
    </source>
</evidence>